<reference evidence="1" key="1">
    <citation type="journal article" date="2015" name="Nature">
        <title>Complex archaea that bridge the gap between prokaryotes and eukaryotes.</title>
        <authorList>
            <person name="Spang A."/>
            <person name="Saw J.H."/>
            <person name="Jorgensen S.L."/>
            <person name="Zaremba-Niedzwiedzka K."/>
            <person name="Martijn J."/>
            <person name="Lind A.E."/>
            <person name="van Eijk R."/>
            <person name="Schleper C."/>
            <person name="Guy L."/>
            <person name="Ettema T.J."/>
        </authorList>
    </citation>
    <scope>NUCLEOTIDE SEQUENCE</scope>
</reference>
<gene>
    <name evidence="1" type="ORF">LCGC14_0174550</name>
</gene>
<comment type="caution">
    <text evidence="1">The sequence shown here is derived from an EMBL/GenBank/DDBJ whole genome shotgun (WGS) entry which is preliminary data.</text>
</comment>
<sequence length="192" mass="23120">MFIKEWFKIDTTQFLLTKLKKMKDNKDLIAFSQTAGSATEVTGYILEVDVLDHDLNHDFNLFDFDQERYMEIIYIKFEQHNKFYIVHKDEYSDVIENPISLIYIYLELLVQFGDILSKGFLNFWRHKKKILLRFEKLRNRIKKSHTIDFGKDAEVKRIITFLIRDPTTISFSILEKTDKSEKNNILEKKPYY</sequence>
<evidence type="ECO:0000313" key="1">
    <source>
        <dbReference type="EMBL" id="KKN95586.1"/>
    </source>
</evidence>
<accession>A0A0F9X9D4</accession>
<dbReference type="EMBL" id="LAZR01000069">
    <property type="protein sequence ID" value="KKN95586.1"/>
    <property type="molecule type" value="Genomic_DNA"/>
</dbReference>
<proteinExistence type="predicted"/>
<name>A0A0F9X9D4_9ZZZZ</name>
<organism evidence="1">
    <name type="scientific">marine sediment metagenome</name>
    <dbReference type="NCBI Taxonomy" id="412755"/>
    <lineage>
        <taxon>unclassified sequences</taxon>
        <taxon>metagenomes</taxon>
        <taxon>ecological metagenomes</taxon>
    </lineage>
</organism>
<protein>
    <submittedName>
        <fullName evidence="1">Uncharacterized protein</fullName>
    </submittedName>
</protein>
<dbReference type="AlphaFoldDB" id="A0A0F9X9D4"/>